<evidence type="ECO:0000313" key="1">
    <source>
        <dbReference type="EMBL" id="KKM02864.1"/>
    </source>
</evidence>
<protein>
    <submittedName>
        <fullName evidence="1">Uncharacterized protein</fullName>
    </submittedName>
</protein>
<sequence>MSTVPKEGKAHRCVSLALEHAVERGKLKPFEALEAAEHFGVQLQSWVQRQHDHYRATNKAETDR</sequence>
<organism evidence="1">
    <name type="scientific">marine sediment metagenome</name>
    <dbReference type="NCBI Taxonomy" id="412755"/>
    <lineage>
        <taxon>unclassified sequences</taxon>
        <taxon>metagenomes</taxon>
        <taxon>ecological metagenomes</taxon>
    </lineage>
</organism>
<dbReference type="EMBL" id="LAZR01016822">
    <property type="protein sequence ID" value="KKM02864.1"/>
    <property type="molecule type" value="Genomic_DNA"/>
</dbReference>
<accession>A0A0F9GVS8</accession>
<proteinExistence type="predicted"/>
<dbReference type="AlphaFoldDB" id="A0A0F9GVS8"/>
<comment type="caution">
    <text evidence="1">The sequence shown here is derived from an EMBL/GenBank/DDBJ whole genome shotgun (WGS) entry which is preliminary data.</text>
</comment>
<name>A0A0F9GVS8_9ZZZZ</name>
<gene>
    <name evidence="1" type="ORF">LCGC14_1780200</name>
</gene>
<reference evidence="1" key="1">
    <citation type="journal article" date="2015" name="Nature">
        <title>Complex archaea that bridge the gap between prokaryotes and eukaryotes.</title>
        <authorList>
            <person name="Spang A."/>
            <person name="Saw J.H."/>
            <person name="Jorgensen S.L."/>
            <person name="Zaremba-Niedzwiedzka K."/>
            <person name="Martijn J."/>
            <person name="Lind A.E."/>
            <person name="van Eijk R."/>
            <person name="Schleper C."/>
            <person name="Guy L."/>
            <person name="Ettema T.J."/>
        </authorList>
    </citation>
    <scope>NUCLEOTIDE SEQUENCE</scope>
</reference>